<evidence type="ECO:0000256" key="5">
    <source>
        <dbReference type="ARBA" id="ARBA00022475"/>
    </source>
</evidence>
<feature type="compositionally biased region" description="Low complexity" evidence="14">
    <location>
        <begin position="779"/>
        <end position="791"/>
    </location>
</feature>
<dbReference type="GO" id="GO:0006879">
    <property type="term" value="P:intracellular iron ion homeostasis"/>
    <property type="evidence" value="ECO:0007669"/>
    <property type="project" value="TreeGrafter"/>
</dbReference>
<dbReference type="SUPFAM" id="SSF52343">
    <property type="entry name" value="Ferredoxin reductase-like, C-terminal NADP-linked domain"/>
    <property type="match status" value="1"/>
</dbReference>
<accession>A0A9P6W072</accession>
<dbReference type="EMBL" id="PUHQ01000059">
    <property type="protein sequence ID" value="KAG0658989.1"/>
    <property type="molecule type" value="Genomic_DNA"/>
</dbReference>
<feature type="region of interest" description="Disordered" evidence="14">
    <location>
        <begin position="474"/>
        <end position="495"/>
    </location>
</feature>
<dbReference type="OrthoDB" id="10006946at2759"/>
<dbReference type="InterPro" id="IPR039261">
    <property type="entry name" value="FNR_nucleotide-bd"/>
</dbReference>
<dbReference type="Pfam" id="PF08022">
    <property type="entry name" value="FAD_binding_8"/>
    <property type="match status" value="1"/>
</dbReference>
<evidence type="ECO:0000256" key="12">
    <source>
        <dbReference type="ARBA" id="ARBA00023180"/>
    </source>
</evidence>
<feature type="transmembrane region" description="Helical" evidence="15">
    <location>
        <begin position="89"/>
        <end position="108"/>
    </location>
</feature>
<comment type="caution">
    <text evidence="17">The sequence shown here is derived from an EMBL/GenBank/DDBJ whole genome shotgun (WGS) entry which is preliminary data.</text>
</comment>
<dbReference type="InterPro" id="IPR017927">
    <property type="entry name" value="FAD-bd_FR_type"/>
</dbReference>
<evidence type="ECO:0000259" key="16">
    <source>
        <dbReference type="PROSITE" id="PS51384"/>
    </source>
</evidence>
<feature type="transmembrane region" description="Helical" evidence="15">
    <location>
        <begin position="165"/>
        <end position="185"/>
    </location>
</feature>
<dbReference type="GO" id="GO:0052851">
    <property type="term" value="F:ferric-chelate reductase (NADPH) activity"/>
    <property type="evidence" value="ECO:0007669"/>
    <property type="project" value="UniProtKB-EC"/>
</dbReference>
<feature type="transmembrane region" description="Helical" evidence="15">
    <location>
        <begin position="370"/>
        <end position="389"/>
    </location>
</feature>
<dbReference type="CDD" id="cd06186">
    <property type="entry name" value="NOX_Duox_like_FAD_NADP"/>
    <property type="match status" value="1"/>
</dbReference>
<dbReference type="SUPFAM" id="SSF63380">
    <property type="entry name" value="Riboflavin synthase domain-like"/>
    <property type="match status" value="1"/>
</dbReference>
<feature type="compositionally biased region" description="Polar residues" evidence="14">
    <location>
        <begin position="757"/>
        <end position="766"/>
    </location>
</feature>
<dbReference type="Proteomes" id="UP000777482">
    <property type="component" value="Unassembled WGS sequence"/>
</dbReference>
<dbReference type="AlphaFoldDB" id="A0A9P6W072"/>
<dbReference type="InterPro" id="IPR013121">
    <property type="entry name" value="Fe_red_NAD-bd_6"/>
</dbReference>
<dbReference type="PANTHER" id="PTHR32361:SF9">
    <property type="entry name" value="FERRIC REDUCTASE TRANSMEMBRANE COMPONENT 3-RELATED"/>
    <property type="match status" value="1"/>
</dbReference>
<dbReference type="PROSITE" id="PS51384">
    <property type="entry name" value="FAD_FR"/>
    <property type="match status" value="1"/>
</dbReference>
<feature type="transmembrane region" description="Helical" evidence="15">
    <location>
        <begin position="254"/>
        <end position="274"/>
    </location>
</feature>
<evidence type="ECO:0000313" key="17">
    <source>
        <dbReference type="EMBL" id="KAG0658989.1"/>
    </source>
</evidence>
<protein>
    <recommendedName>
        <fullName evidence="3">ferric-chelate reductase (NADPH)</fullName>
        <ecNumber evidence="3">1.16.1.9</ecNumber>
    </recommendedName>
</protein>
<dbReference type="InterPro" id="IPR013112">
    <property type="entry name" value="FAD-bd_8"/>
</dbReference>
<feature type="region of interest" description="Disordered" evidence="14">
    <location>
        <begin position="717"/>
        <end position="801"/>
    </location>
</feature>
<comment type="catalytic activity">
    <reaction evidence="13">
        <text>2 a Fe(II)-siderophore + NADP(+) + H(+) = 2 a Fe(III)-siderophore + NADPH</text>
        <dbReference type="Rhea" id="RHEA:28795"/>
        <dbReference type="Rhea" id="RHEA-COMP:11342"/>
        <dbReference type="Rhea" id="RHEA-COMP:11344"/>
        <dbReference type="ChEBI" id="CHEBI:15378"/>
        <dbReference type="ChEBI" id="CHEBI:29033"/>
        <dbReference type="ChEBI" id="CHEBI:29034"/>
        <dbReference type="ChEBI" id="CHEBI:57783"/>
        <dbReference type="ChEBI" id="CHEBI:58349"/>
        <dbReference type="EC" id="1.16.1.9"/>
    </reaction>
</comment>
<evidence type="ECO:0000256" key="1">
    <source>
        <dbReference type="ARBA" id="ARBA00004651"/>
    </source>
</evidence>
<evidence type="ECO:0000256" key="15">
    <source>
        <dbReference type="SAM" id="Phobius"/>
    </source>
</evidence>
<sequence length="1074" mass="116337">MASASYGGAYVPPYATKTTTPTAAAGTSISFAQIATPSAGSSGGGGTATMTAPITDSTGGVNANSLLDYFTKPYIDAHTLSLPTWRYTYILWFAILGTLIVWSIAYNLSGTGTGGSALGAWFRKWSIRRITWTKRVGAKGGKAEEGHSPGTTGTRRKVIFASPTVAQMIAVGVLILVALLCSFVGDDYIAPTTCTFGGYCGYQSASGSSGPPRSNYRLLRLLRRGVNNPNGWAPFNDPLLAGPNNNIAANPWTAAARLGLISYAMLPLAVTLALKQWPFNIWATPFLTNYHFDKTAILHRWSGRVIWAFSTGHAAAWFYQLCQDRDPFGRIVLIPVFGWWRFVAGVVCWILLTILTAFSFRPIRNRYYEFFYWSHVLLVILVLVTAILHHRPVMYWPIAALAWWGAERAWRFVTLLWVNGVFEGIWINPRGRTSRVRSSGASFETSEKQYEAEPALGLSTLSYPPASSPYSAPYGGSSPALNSSPAPTLVNSTNSPRPLPPAGFATAQLLPGRTVRLTIHTPHAVRWAAGQHLLLYVPGVRLFESHPYTIAGVDERSKQLRPVGGKVAQRGSEIVLLVRAQKGFSRALWDYIVRARGKAVGPRKEDGVLLRTLVSWPMGSSGRVTWGAYDTLLIVCGGTGITFGISVLESACRRMVRKDQVGDKKWKTTRVRFVWIMREYAHISWVASTLKRCIEMCTASQLQVDLFVTHDAPRSGRKMRVPKESVSSMAGMPASTDDLAPPTAPFARQARPGSPMSRGSFSSDNSDWSDGEFSDSSTQPGRGARAGSRGPQPLPAEYRGEVDSVTDLVLFEGEDDDLPEGEAQMSAQLKKEGKLRRALSRRGQGGSLRRPAAAHDSPTANVSAPLPANDPSFEALPLDYRDDEYSGPYQPRHNAAEGAASSIALQASQGDLGYPSRVSHTRASSYDFSGGYDDGDKNTLGGATDSGSTYGLVKHAGRPGRLASEASLANLAGLESSRPSLSPADDGFFIDVSDAEQLDIDAVAELAKSGYPRLKQILDDEVERSRGKTVVACCGPPSLNSVVRNLVAKKIDLKRVSKGDPRGQVSLVVEDFAF</sequence>
<organism evidence="17 18">
    <name type="scientific">Rhodotorula mucilaginosa</name>
    <name type="common">Yeast</name>
    <name type="synonym">Rhodotorula rubra</name>
    <dbReference type="NCBI Taxonomy" id="5537"/>
    <lineage>
        <taxon>Eukaryota</taxon>
        <taxon>Fungi</taxon>
        <taxon>Dikarya</taxon>
        <taxon>Basidiomycota</taxon>
        <taxon>Pucciniomycotina</taxon>
        <taxon>Microbotryomycetes</taxon>
        <taxon>Sporidiobolales</taxon>
        <taxon>Sporidiobolaceae</taxon>
        <taxon>Rhodotorula</taxon>
    </lineage>
</organism>
<feature type="transmembrane region" description="Helical" evidence="15">
    <location>
        <begin position="339"/>
        <end position="358"/>
    </location>
</feature>
<dbReference type="PANTHER" id="PTHR32361">
    <property type="entry name" value="FERRIC/CUPRIC REDUCTASE TRANSMEMBRANE COMPONENT"/>
    <property type="match status" value="1"/>
</dbReference>
<keyword evidence="18" id="KW-1185">Reference proteome</keyword>
<feature type="transmembrane region" description="Helical" evidence="15">
    <location>
        <begin position="301"/>
        <end position="319"/>
    </location>
</feature>
<dbReference type="GO" id="GO:0015677">
    <property type="term" value="P:copper ion import"/>
    <property type="evidence" value="ECO:0007669"/>
    <property type="project" value="TreeGrafter"/>
</dbReference>
<dbReference type="InterPro" id="IPR013130">
    <property type="entry name" value="Fe3_Rdtase_TM_dom"/>
</dbReference>
<evidence type="ECO:0000256" key="6">
    <source>
        <dbReference type="ARBA" id="ARBA00022692"/>
    </source>
</evidence>
<evidence type="ECO:0000256" key="2">
    <source>
        <dbReference type="ARBA" id="ARBA00006278"/>
    </source>
</evidence>
<dbReference type="GO" id="GO:0006826">
    <property type="term" value="P:iron ion transport"/>
    <property type="evidence" value="ECO:0007669"/>
    <property type="project" value="TreeGrafter"/>
</dbReference>
<keyword evidence="5" id="KW-1003">Cell membrane</keyword>
<keyword evidence="6 15" id="KW-0812">Transmembrane</keyword>
<evidence type="ECO:0000256" key="14">
    <source>
        <dbReference type="SAM" id="MobiDB-lite"/>
    </source>
</evidence>
<dbReference type="InterPro" id="IPR017938">
    <property type="entry name" value="Riboflavin_synthase-like_b-brl"/>
</dbReference>
<feature type="domain" description="FAD-binding FR-type" evidence="16">
    <location>
        <begin position="496"/>
        <end position="624"/>
    </location>
</feature>
<gene>
    <name evidence="17" type="ORF">C6P46_005374</name>
</gene>
<keyword evidence="12" id="KW-0325">Glycoprotein</keyword>
<dbReference type="EC" id="1.16.1.9" evidence="3"/>
<keyword evidence="7" id="KW-0249">Electron transport</keyword>
<feature type="region of interest" description="Disordered" evidence="14">
    <location>
        <begin position="827"/>
        <end position="872"/>
    </location>
</feature>
<name>A0A9P6W072_RHOMI</name>
<evidence type="ECO:0000256" key="11">
    <source>
        <dbReference type="ARBA" id="ARBA00023136"/>
    </source>
</evidence>
<evidence type="ECO:0000256" key="10">
    <source>
        <dbReference type="ARBA" id="ARBA00023065"/>
    </source>
</evidence>
<dbReference type="Pfam" id="PF08030">
    <property type="entry name" value="NAD_binding_6"/>
    <property type="match status" value="1"/>
</dbReference>
<proteinExistence type="inferred from homology"/>
<dbReference type="GO" id="GO:0005886">
    <property type="term" value="C:plasma membrane"/>
    <property type="evidence" value="ECO:0007669"/>
    <property type="project" value="UniProtKB-SubCell"/>
</dbReference>
<keyword evidence="8 15" id="KW-1133">Transmembrane helix</keyword>
<comment type="similarity">
    <text evidence="2">Belongs to the ferric reductase (FRE) family.</text>
</comment>
<keyword evidence="9" id="KW-0560">Oxidoreductase</keyword>
<feature type="compositionally biased region" description="Polar residues" evidence="14">
    <location>
        <begin position="481"/>
        <end position="495"/>
    </location>
</feature>
<keyword evidence="11 15" id="KW-0472">Membrane</keyword>
<dbReference type="Pfam" id="PF01794">
    <property type="entry name" value="Ferric_reduct"/>
    <property type="match status" value="1"/>
</dbReference>
<reference evidence="17 18" key="1">
    <citation type="submission" date="2020-11" db="EMBL/GenBank/DDBJ databases">
        <title>Kefir isolates.</title>
        <authorList>
            <person name="Marcisauskas S."/>
            <person name="Kim Y."/>
            <person name="Blasche S."/>
        </authorList>
    </citation>
    <scope>NUCLEOTIDE SEQUENCE [LARGE SCALE GENOMIC DNA]</scope>
    <source>
        <strain evidence="17 18">KR</strain>
    </source>
</reference>
<evidence type="ECO:0000256" key="4">
    <source>
        <dbReference type="ARBA" id="ARBA00022448"/>
    </source>
</evidence>
<evidence type="ECO:0000256" key="8">
    <source>
        <dbReference type="ARBA" id="ARBA00022989"/>
    </source>
</evidence>
<evidence type="ECO:0000256" key="9">
    <source>
        <dbReference type="ARBA" id="ARBA00023002"/>
    </source>
</evidence>
<evidence type="ECO:0000313" key="18">
    <source>
        <dbReference type="Proteomes" id="UP000777482"/>
    </source>
</evidence>
<comment type="subcellular location">
    <subcellularLocation>
        <location evidence="1">Cell membrane</location>
        <topology evidence="1">Multi-pass membrane protein</topology>
    </subcellularLocation>
</comment>
<dbReference type="Gene3D" id="3.40.50.80">
    <property type="entry name" value="Nucleotide-binding domain of ferredoxin-NADP reductase (FNR) module"/>
    <property type="match status" value="1"/>
</dbReference>
<keyword evidence="10" id="KW-0406">Ion transport</keyword>
<evidence type="ECO:0000256" key="7">
    <source>
        <dbReference type="ARBA" id="ARBA00022982"/>
    </source>
</evidence>
<dbReference type="InterPro" id="IPR051410">
    <property type="entry name" value="Ferric/Cupric_Reductase"/>
</dbReference>
<evidence type="ECO:0000256" key="3">
    <source>
        <dbReference type="ARBA" id="ARBA00012668"/>
    </source>
</evidence>
<evidence type="ECO:0000256" key="13">
    <source>
        <dbReference type="ARBA" id="ARBA00048483"/>
    </source>
</evidence>
<keyword evidence="4" id="KW-0813">Transport</keyword>
<dbReference type="SFLD" id="SFLDS00052">
    <property type="entry name" value="Ferric_Reductase_Domain"/>
    <property type="match status" value="2"/>
</dbReference>